<feature type="signal peptide" evidence="2">
    <location>
        <begin position="1"/>
        <end position="18"/>
    </location>
</feature>
<dbReference type="SMART" id="SM00698">
    <property type="entry name" value="MORN"/>
    <property type="match status" value="5"/>
</dbReference>
<dbReference type="Pfam" id="PF02493">
    <property type="entry name" value="MORN"/>
    <property type="match status" value="6"/>
</dbReference>
<dbReference type="PANTHER" id="PTHR43215">
    <property type="entry name" value="RADIAL SPOKE HEAD 1 HOMOLOG"/>
    <property type="match status" value="1"/>
</dbReference>
<keyword evidence="4" id="KW-1185">Reference proteome</keyword>
<dbReference type="Gene3D" id="2.20.110.10">
    <property type="entry name" value="Histone H3 K4-specific methyltransferase SET7/9 N-terminal domain"/>
    <property type="match status" value="3"/>
</dbReference>
<evidence type="ECO:0000313" key="3">
    <source>
        <dbReference type="EMBL" id="NNV58019.1"/>
    </source>
</evidence>
<proteinExistence type="predicted"/>
<dbReference type="InterPro" id="IPR003409">
    <property type="entry name" value="MORN"/>
</dbReference>
<keyword evidence="1" id="KW-0677">Repeat</keyword>
<evidence type="ECO:0008006" key="5">
    <source>
        <dbReference type="Google" id="ProtNLM"/>
    </source>
</evidence>
<dbReference type="PANTHER" id="PTHR43215:SF14">
    <property type="entry name" value="RADIAL SPOKE HEAD 1 HOMOLOG"/>
    <property type="match status" value="1"/>
</dbReference>
<evidence type="ECO:0000256" key="1">
    <source>
        <dbReference type="ARBA" id="ARBA00022737"/>
    </source>
</evidence>
<reference evidence="3" key="1">
    <citation type="submission" date="2019-10" db="EMBL/GenBank/DDBJ databases">
        <title>Draft genome sequence of Panacibacter sp. KCS-6.</title>
        <authorList>
            <person name="Yim K.J."/>
        </authorList>
    </citation>
    <scope>NUCLEOTIDE SEQUENCE</scope>
    <source>
        <strain evidence="3">KCS-6</strain>
    </source>
</reference>
<dbReference type="SUPFAM" id="SSF82185">
    <property type="entry name" value="Histone H3 K4-specific methyltransferase SET7/9 N-terminal domain"/>
    <property type="match status" value="2"/>
</dbReference>
<organism evidence="3 4">
    <name type="scientific">Limnovirga soli</name>
    <dbReference type="NCBI Taxonomy" id="2656915"/>
    <lineage>
        <taxon>Bacteria</taxon>
        <taxon>Pseudomonadati</taxon>
        <taxon>Bacteroidota</taxon>
        <taxon>Chitinophagia</taxon>
        <taxon>Chitinophagales</taxon>
        <taxon>Chitinophagaceae</taxon>
        <taxon>Limnovirga</taxon>
    </lineage>
</organism>
<dbReference type="RefSeq" id="WP_171609974.1">
    <property type="nucleotide sequence ID" value="NZ_WHPF01000025.1"/>
</dbReference>
<sequence>MKQYLLLSLLLITVFCKAQLVTTGKIEKLKDAWGESFTYTGEIKNKQPNGMGVAIYSNDYVLYYAGSFLNGQYNGKGVLLYKDGSFLSGNWKNGKQDGPGAHLNKSGDLFVGGFLDGKKEGSAKYVYGNNGILVGNMKADEYDGRCIYIPSDFKTLNDNIYVAGKKNGSGYQYEFGSKKLFEGTWKNGEWQSSGTASYNSFLKHPKFIAEKTDAHLLMAVTNSKNLLDDTSFAYDYSLKKRYFGRYNDGFIKSGIIVRDDSTRFIGNINTDGAYGQACLLKVGKYFDEGTYEKDFLTGPNSLSINIEKKTVYQGAASNGGEFTGKAFFVNASGVIYYGDYKKGLFTGQGYKIGTDGICIKGTWDDGSLQTLTSLTSATGENINLKPASLSDALTNAIKFYNNYFSAIEGKENYDLDWEDVDVAYSSNYHFPGSTGDYIFDDYDYSTYYLATYTSTTDFTKAKAKYDELCKQVKAAKLNLQKGVAPVLLEGSIESATEGAEKTISKFAVPSSISGYSTMQLGVGIMQKDDGYYEVFIIIGDDFGYFFEED</sequence>
<feature type="chain" id="PRO_5035227119" description="MORN repeat protein" evidence="2">
    <location>
        <begin position="19"/>
        <end position="549"/>
    </location>
</feature>
<evidence type="ECO:0000256" key="2">
    <source>
        <dbReference type="SAM" id="SignalP"/>
    </source>
</evidence>
<gene>
    <name evidence="3" type="ORF">GD597_21320</name>
</gene>
<keyword evidence="2" id="KW-0732">Signal</keyword>
<dbReference type="Proteomes" id="UP000598971">
    <property type="component" value="Unassembled WGS sequence"/>
</dbReference>
<dbReference type="AlphaFoldDB" id="A0A8J8FKJ7"/>
<name>A0A8J8FKJ7_9BACT</name>
<accession>A0A8J8FKJ7</accession>
<dbReference type="EMBL" id="WHPF01000025">
    <property type="protein sequence ID" value="NNV58019.1"/>
    <property type="molecule type" value="Genomic_DNA"/>
</dbReference>
<comment type="caution">
    <text evidence="3">The sequence shown here is derived from an EMBL/GenBank/DDBJ whole genome shotgun (WGS) entry which is preliminary data.</text>
</comment>
<evidence type="ECO:0000313" key="4">
    <source>
        <dbReference type="Proteomes" id="UP000598971"/>
    </source>
</evidence>
<protein>
    <recommendedName>
        <fullName evidence="5">MORN repeat protein</fullName>
    </recommendedName>
</protein>